<dbReference type="EC" id="2.7.13.3" evidence="2"/>
<dbReference type="EMBL" id="CTRP01000003">
    <property type="protein sequence ID" value="CQR70977.1"/>
    <property type="molecule type" value="Genomic_DNA"/>
</dbReference>
<dbReference type="SUPFAM" id="SSF47384">
    <property type="entry name" value="Homodimeric domain of signal transducing histidine kinase"/>
    <property type="match status" value="1"/>
</dbReference>
<dbReference type="PRINTS" id="PR00344">
    <property type="entry name" value="BCTRLSENSOR"/>
</dbReference>
<dbReference type="InterPro" id="IPR013655">
    <property type="entry name" value="PAS_fold_3"/>
</dbReference>
<dbReference type="Gene3D" id="1.10.287.130">
    <property type="match status" value="1"/>
</dbReference>
<dbReference type="PROSITE" id="PS50109">
    <property type="entry name" value="HIS_KIN"/>
    <property type="match status" value="1"/>
</dbReference>
<proteinExistence type="predicted"/>
<feature type="domain" description="PAS" evidence="11">
    <location>
        <begin position="202"/>
        <end position="266"/>
    </location>
</feature>
<feature type="transmembrane region" description="Helical" evidence="9">
    <location>
        <begin position="174"/>
        <end position="195"/>
    </location>
</feature>
<dbReference type="InterPro" id="IPR036097">
    <property type="entry name" value="HisK_dim/P_sf"/>
</dbReference>
<keyword evidence="14" id="KW-1185">Reference proteome</keyword>
<evidence type="ECO:0000256" key="7">
    <source>
        <dbReference type="ARBA" id="ARBA00022840"/>
    </source>
</evidence>
<evidence type="ECO:0000256" key="3">
    <source>
        <dbReference type="ARBA" id="ARBA00022553"/>
    </source>
</evidence>
<dbReference type="PROSITE" id="PS50113">
    <property type="entry name" value="PAC"/>
    <property type="match status" value="1"/>
</dbReference>
<feature type="transmembrane region" description="Helical" evidence="9">
    <location>
        <begin position="62"/>
        <end position="85"/>
    </location>
</feature>
<dbReference type="NCBIfam" id="TIGR00229">
    <property type="entry name" value="sensory_box"/>
    <property type="match status" value="1"/>
</dbReference>
<evidence type="ECO:0000256" key="4">
    <source>
        <dbReference type="ARBA" id="ARBA00022679"/>
    </source>
</evidence>
<gene>
    <name evidence="13" type="ORF">SpAn4DRAFT_1955</name>
</gene>
<feature type="transmembrane region" description="Helical" evidence="9">
    <location>
        <begin position="92"/>
        <end position="111"/>
    </location>
</feature>
<keyword evidence="3" id="KW-0597">Phosphoprotein</keyword>
<evidence type="ECO:0000256" key="5">
    <source>
        <dbReference type="ARBA" id="ARBA00022741"/>
    </source>
</evidence>
<protein>
    <recommendedName>
        <fullName evidence="2">histidine kinase</fullName>
        <ecNumber evidence="2">2.7.13.3</ecNumber>
    </recommendedName>
</protein>
<evidence type="ECO:0000256" key="9">
    <source>
        <dbReference type="SAM" id="Phobius"/>
    </source>
</evidence>
<evidence type="ECO:0000259" key="11">
    <source>
        <dbReference type="PROSITE" id="PS50112"/>
    </source>
</evidence>
<dbReference type="InterPro" id="IPR035965">
    <property type="entry name" value="PAS-like_dom_sf"/>
</dbReference>
<evidence type="ECO:0000256" key="1">
    <source>
        <dbReference type="ARBA" id="ARBA00000085"/>
    </source>
</evidence>
<dbReference type="SUPFAM" id="SSF55785">
    <property type="entry name" value="PYP-like sensor domain (PAS domain)"/>
    <property type="match status" value="1"/>
</dbReference>
<dbReference type="Pfam" id="PF00512">
    <property type="entry name" value="HisKA"/>
    <property type="match status" value="1"/>
</dbReference>
<dbReference type="Gene3D" id="3.30.450.20">
    <property type="entry name" value="PAS domain"/>
    <property type="match status" value="1"/>
</dbReference>
<dbReference type="CDD" id="cd00130">
    <property type="entry name" value="PAS"/>
    <property type="match status" value="1"/>
</dbReference>
<dbReference type="InterPro" id="IPR003661">
    <property type="entry name" value="HisK_dim/P_dom"/>
</dbReference>
<dbReference type="SUPFAM" id="SSF55874">
    <property type="entry name" value="ATPase domain of HSP90 chaperone/DNA topoisomerase II/histidine kinase"/>
    <property type="match status" value="1"/>
</dbReference>
<feature type="transmembrane region" description="Helical" evidence="9">
    <location>
        <begin position="117"/>
        <end position="139"/>
    </location>
</feature>
<evidence type="ECO:0000313" key="13">
    <source>
        <dbReference type="EMBL" id="CQR70977.1"/>
    </source>
</evidence>
<dbReference type="GO" id="GO:0005524">
    <property type="term" value="F:ATP binding"/>
    <property type="evidence" value="ECO:0007669"/>
    <property type="project" value="UniProtKB-KW"/>
</dbReference>
<feature type="transmembrane region" description="Helical" evidence="9">
    <location>
        <begin position="6"/>
        <end position="26"/>
    </location>
</feature>
<dbReference type="Pfam" id="PF02518">
    <property type="entry name" value="HATPase_c"/>
    <property type="match status" value="1"/>
</dbReference>
<dbReference type="InterPro" id="IPR004358">
    <property type="entry name" value="Sig_transdc_His_kin-like_C"/>
</dbReference>
<keyword evidence="9" id="KW-0472">Membrane</keyword>
<name>A0A0U1KU99_9FIRM</name>
<dbReference type="GO" id="GO:0000155">
    <property type="term" value="F:phosphorelay sensor kinase activity"/>
    <property type="evidence" value="ECO:0007669"/>
    <property type="project" value="InterPro"/>
</dbReference>
<comment type="catalytic activity">
    <reaction evidence="1">
        <text>ATP + protein L-histidine = ADP + protein N-phospho-L-histidine.</text>
        <dbReference type="EC" id="2.7.13.3"/>
    </reaction>
</comment>
<dbReference type="InterPro" id="IPR003594">
    <property type="entry name" value="HATPase_dom"/>
</dbReference>
<dbReference type="SMART" id="SM00387">
    <property type="entry name" value="HATPase_c"/>
    <property type="match status" value="1"/>
</dbReference>
<dbReference type="SMART" id="SM00388">
    <property type="entry name" value="HisKA"/>
    <property type="match status" value="1"/>
</dbReference>
<dbReference type="PANTHER" id="PTHR43065">
    <property type="entry name" value="SENSOR HISTIDINE KINASE"/>
    <property type="match status" value="1"/>
</dbReference>
<evidence type="ECO:0000259" key="10">
    <source>
        <dbReference type="PROSITE" id="PS50109"/>
    </source>
</evidence>
<keyword evidence="9" id="KW-0812">Transmembrane</keyword>
<keyword evidence="6 13" id="KW-0418">Kinase</keyword>
<dbReference type="RefSeq" id="WP_021169686.1">
    <property type="nucleotide sequence ID" value="NZ_CTRP01000003.1"/>
</dbReference>
<evidence type="ECO:0000313" key="14">
    <source>
        <dbReference type="Proteomes" id="UP000049855"/>
    </source>
</evidence>
<dbReference type="PANTHER" id="PTHR43065:SF46">
    <property type="entry name" value="C4-DICARBOXYLATE TRANSPORT SENSOR PROTEIN DCTB"/>
    <property type="match status" value="1"/>
</dbReference>
<feature type="transmembrane region" description="Helical" evidence="9">
    <location>
        <begin position="146"/>
        <end position="168"/>
    </location>
</feature>
<dbReference type="InterPro" id="IPR005467">
    <property type="entry name" value="His_kinase_dom"/>
</dbReference>
<dbReference type="CDD" id="cd00082">
    <property type="entry name" value="HisKA"/>
    <property type="match status" value="1"/>
</dbReference>
<sequence>MSLDTAITTNIIATALMVLTYTYLFIQYKQGYLAKWVLVWILQEIRLVFLDKPFGEQLIVPSFLYIGLSFANSLLMIAGTVGFAGRRLSPKWLVTALAFSTLSFLGIFWGLAPSLYMLPGVAFVGSAYIYTGLVIWNSCAHGMGKWLTASAFILLGVHAFDMPFLFSLSWFAPWGYLIDGLLRYAIAIGIILVYFEKTRNELEQYYQLLARNTTDVIYRYNFNSPAGFDYISPAVSHLTGYPPGHFRTLRQVMRIIHPDDRAKLKKTATAVNLPDGFVTLRVKARNGNIVWAEQKNSFVVDSTGRPIAAEGIVRDITKRIQLEEDVSRLDRLNIVGQMAANFAHEIRNPLTTVRGYLQLLGRKSEFYNYKEQFGLLLEELDRTNHIITEYLSLSKNKIVEMKKCNLNHILLALHPLVQATAVSSQITVDLNLGDIPELYIDDKEIKQLIHNLTRNAIEAMTSGGKLEIKTLVSGNNTILTVTDQGKGIPSHVMNNLGKPFLTTKENGTGLGMAICYRICLRHNAKLDINTGPAGTTIHVIFPNS</sequence>
<keyword evidence="8" id="KW-0902">Two-component regulatory system</keyword>
<accession>A0A0U1KU99</accession>
<keyword evidence="7" id="KW-0067">ATP-binding</keyword>
<dbReference type="Gene3D" id="3.30.565.10">
    <property type="entry name" value="Histidine kinase-like ATPase, C-terminal domain"/>
    <property type="match status" value="1"/>
</dbReference>
<dbReference type="Proteomes" id="UP000049855">
    <property type="component" value="Unassembled WGS sequence"/>
</dbReference>
<dbReference type="InterPro" id="IPR036890">
    <property type="entry name" value="HATPase_C_sf"/>
</dbReference>
<feature type="domain" description="PAC" evidence="12">
    <location>
        <begin position="276"/>
        <end position="328"/>
    </location>
</feature>
<dbReference type="InterPro" id="IPR000014">
    <property type="entry name" value="PAS"/>
</dbReference>
<keyword evidence="5" id="KW-0547">Nucleotide-binding</keyword>
<dbReference type="CDD" id="cd00075">
    <property type="entry name" value="HATPase"/>
    <property type="match status" value="1"/>
</dbReference>
<dbReference type="Pfam" id="PF08447">
    <property type="entry name" value="PAS_3"/>
    <property type="match status" value="1"/>
</dbReference>
<reference evidence="14" key="1">
    <citation type="submission" date="2015-03" db="EMBL/GenBank/DDBJ databases">
        <authorList>
            <person name="Nijsse Bart"/>
        </authorList>
    </citation>
    <scope>NUCLEOTIDE SEQUENCE [LARGE SCALE GENOMIC DNA]</scope>
</reference>
<keyword evidence="4" id="KW-0808">Transferase</keyword>
<dbReference type="PROSITE" id="PS50112">
    <property type="entry name" value="PAS"/>
    <property type="match status" value="1"/>
</dbReference>
<evidence type="ECO:0000256" key="6">
    <source>
        <dbReference type="ARBA" id="ARBA00022777"/>
    </source>
</evidence>
<evidence type="ECO:0000256" key="2">
    <source>
        <dbReference type="ARBA" id="ARBA00012438"/>
    </source>
</evidence>
<dbReference type="AlphaFoldDB" id="A0A0U1KU99"/>
<evidence type="ECO:0000259" key="12">
    <source>
        <dbReference type="PROSITE" id="PS50113"/>
    </source>
</evidence>
<evidence type="ECO:0000256" key="8">
    <source>
        <dbReference type="ARBA" id="ARBA00023012"/>
    </source>
</evidence>
<organism evidence="13 14">
    <name type="scientific">Sporomusa ovata</name>
    <dbReference type="NCBI Taxonomy" id="2378"/>
    <lineage>
        <taxon>Bacteria</taxon>
        <taxon>Bacillati</taxon>
        <taxon>Bacillota</taxon>
        <taxon>Negativicutes</taxon>
        <taxon>Selenomonadales</taxon>
        <taxon>Sporomusaceae</taxon>
        <taxon>Sporomusa</taxon>
    </lineage>
</organism>
<dbReference type="InterPro" id="IPR000700">
    <property type="entry name" value="PAS-assoc_C"/>
</dbReference>
<feature type="domain" description="Histidine kinase" evidence="10">
    <location>
        <begin position="341"/>
        <end position="544"/>
    </location>
</feature>
<keyword evidence="9" id="KW-1133">Transmembrane helix</keyword>